<keyword evidence="2" id="KW-1185">Reference proteome</keyword>
<proteinExistence type="predicted"/>
<name>A0AAD1W3Y7_PELCU</name>
<evidence type="ECO:0000313" key="2">
    <source>
        <dbReference type="Proteomes" id="UP001295444"/>
    </source>
</evidence>
<organism evidence="1 2">
    <name type="scientific">Pelobates cultripes</name>
    <name type="common">Western spadefoot toad</name>
    <dbReference type="NCBI Taxonomy" id="61616"/>
    <lineage>
        <taxon>Eukaryota</taxon>
        <taxon>Metazoa</taxon>
        <taxon>Chordata</taxon>
        <taxon>Craniata</taxon>
        <taxon>Vertebrata</taxon>
        <taxon>Euteleostomi</taxon>
        <taxon>Amphibia</taxon>
        <taxon>Batrachia</taxon>
        <taxon>Anura</taxon>
        <taxon>Pelobatoidea</taxon>
        <taxon>Pelobatidae</taxon>
        <taxon>Pelobates</taxon>
    </lineage>
</organism>
<protein>
    <submittedName>
        <fullName evidence="1">Uncharacterized protein</fullName>
    </submittedName>
</protein>
<feature type="non-terminal residue" evidence="1">
    <location>
        <position position="1"/>
    </location>
</feature>
<reference evidence="1" key="1">
    <citation type="submission" date="2022-03" db="EMBL/GenBank/DDBJ databases">
        <authorList>
            <person name="Alioto T."/>
            <person name="Alioto T."/>
            <person name="Gomez Garrido J."/>
        </authorList>
    </citation>
    <scope>NUCLEOTIDE SEQUENCE</scope>
</reference>
<feature type="non-terminal residue" evidence="1">
    <location>
        <position position="63"/>
    </location>
</feature>
<evidence type="ECO:0000313" key="1">
    <source>
        <dbReference type="EMBL" id="CAH2292670.1"/>
    </source>
</evidence>
<dbReference type="EMBL" id="OW240916">
    <property type="protein sequence ID" value="CAH2292670.1"/>
    <property type="molecule type" value="Genomic_DNA"/>
</dbReference>
<dbReference type="AlphaFoldDB" id="A0AAD1W3Y7"/>
<dbReference type="Proteomes" id="UP001295444">
    <property type="component" value="Chromosome 05"/>
</dbReference>
<gene>
    <name evidence="1" type="ORF">PECUL_23A054508</name>
</gene>
<accession>A0AAD1W3Y7</accession>
<sequence>LIGITSSWTLYICHNFILIPAARFSVLCPCGRSELAVRYIRGLIICAIAAKLVYAVENKSFIW</sequence>